<feature type="region of interest" description="Disordered" evidence="1">
    <location>
        <begin position="208"/>
        <end position="229"/>
    </location>
</feature>
<dbReference type="OrthoDB" id="7958789at2"/>
<evidence type="ECO:0000256" key="2">
    <source>
        <dbReference type="SAM" id="Phobius"/>
    </source>
</evidence>
<keyword evidence="2" id="KW-0812">Transmembrane</keyword>
<name>A0A336JMB8_9BRAD</name>
<evidence type="ECO:0000313" key="5">
    <source>
        <dbReference type="Proteomes" id="UP000252631"/>
    </source>
</evidence>
<feature type="compositionally biased region" description="Low complexity" evidence="1">
    <location>
        <begin position="218"/>
        <end position="229"/>
    </location>
</feature>
<dbReference type="InterPro" id="IPR012902">
    <property type="entry name" value="N_methyl_site"/>
</dbReference>
<keyword evidence="6" id="KW-1185">Reference proteome</keyword>
<dbReference type="SUPFAM" id="SSF54523">
    <property type="entry name" value="Pili subunits"/>
    <property type="match status" value="1"/>
</dbReference>
<dbReference type="EMBL" id="UFQQ01000009">
    <property type="protein sequence ID" value="SSW90857.1"/>
    <property type="molecule type" value="Genomic_DNA"/>
</dbReference>
<evidence type="ECO:0000313" key="6">
    <source>
        <dbReference type="Proteomes" id="UP000256343"/>
    </source>
</evidence>
<feature type="transmembrane region" description="Helical" evidence="2">
    <location>
        <begin position="12"/>
        <end position="39"/>
    </location>
</feature>
<protein>
    <submittedName>
        <fullName evidence="4">Dihydroorotase</fullName>
    </submittedName>
</protein>
<dbReference type="RefSeq" id="WP_114357936.1">
    <property type="nucleotide sequence ID" value="NZ_QRDT01000009.1"/>
</dbReference>
<evidence type="ECO:0000313" key="4">
    <source>
        <dbReference type="EMBL" id="SSW90857.1"/>
    </source>
</evidence>
<organism evidence="4 5">
    <name type="scientific">Rhodopseudomonas pentothenatexigens</name>
    <dbReference type="NCBI Taxonomy" id="999699"/>
    <lineage>
        <taxon>Bacteria</taxon>
        <taxon>Pseudomonadati</taxon>
        <taxon>Pseudomonadota</taxon>
        <taxon>Alphaproteobacteria</taxon>
        <taxon>Hyphomicrobiales</taxon>
        <taxon>Nitrobacteraceae</taxon>
        <taxon>Rhodopseudomonas</taxon>
    </lineage>
</organism>
<keyword evidence="2" id="KW-1133">Transmembrane helix</keyword>
<reference evidence="3 6" key="2">
    <citation type="submission" date="2018-07" db="EMBL/GenBank/DDBJ databases">
        <title>Genomic Encyclopedia of Archaeal and Bacterial Type Strains, Phase II (KMG-II): from individual species to whole genera.</title>
        <authorList>
            <person name="Goeker M."/>
        </authorList>
    </citation>
    <scope>NUCLEOTIDE SEQUENCE [LARGE SCALE GENOMIC DNA]</scope>
    <source>
        <strain evidence="3 6">JA575</strain>
    </source>
</reference>
<reference evidence="4 5" key="1">
    <citation type="submission" date="2017-08" db="EMBL/GenBank/DDBJ databases">
        <authorList>
            <person name="de Groot N.N."/>
        </authorList>
    </citation>
    <scope>NUCLEOTIDE SEQUENCE [LARGE SCALE GENOMIC DNA]</scope>
    <source>
        <strain evidence="4 5">JA575</strain>
    </source>
</reference>
<dbReference type="AlphaFoldDB" id="A0A336JMB8"/>
<sequence>MVRRARRSDAGFTLFEALVGVALMGLILAALGAVTAQWLPGWNRGLLRVQRNEQLAVALDRLSADLAAAEYVAARRNDRTPLFEGDDGAVIFVRPALGPNTAPGLEFVRVSERSDATGTMLVRMRAPFVLLPIGDLALDRIPFADPVVLLRAPYRLTFSYRAETGGWKSSWRNQGRLPSGVRFSISDDRDDHGVVVASATRLHADMMAPLSEPPSQDASPPAGAASGAK</sequence>
<dbReference type="EMBL" id="QRDT01000009">
    <property type="protein sequence ID" value="RED35167.1"/>
    <property type="molecule type" value="Genomic_DNA"/>
</dbReference>
<gene>
    <name evidence="3" type="ORF">BJ125_10911</name>
    <name evidence="4" type="ORF">SAMN05892882_10911</name>
</gene>
<dbReference type="Pfam" id="PF07963">
    <property type="entry name" value="N_methyl"/>
    <property type="match status" value="1"/>
</dbReference>
<dbReference type="Proteomes" id="UP000252631">
    <property type="component" value="Unassembled WGS sequence"/>
</dbReference>
<dbReference type="InterPro" id="IPR045584">
    <property type="entry name" value="Pilin-like"/>
</dbReference>
<evidence type="ECO:0000256" key="1">
    <source>
        <dbReference type="SAM" id="MobiDB-lite"/>
    </source>
</evidence>
<dbReference type="Proteomes" id="UP000256343">
    <property type="component" value="Unassembled WGS sequence"/>
</dbReference>
<keyword evidence="2" id="KW-0472">Membrane</keyword>
<accession>A0A336JMB8</accession>
<proteinExistence type="predicted"/>
<evidence type="ECO:0000313" key="3">
    <source>
        <dbReference type="EMBL" id="RED35167.1"/>
    </source>
</evidence>